<reference evidence="8" key="1">
    <citation type="submission" date="2022-04" db="EMBL/GenBank/DDBJ databases">
        <title>Tomato heritable bacteria conferring resistance against bacterial wilt.</title>
        <authorList>
            <person name="Yin J."/>
        </authorList>
    </citation>
    <scope>NUCLEOTIDE SEQUENCE</scope>
    <source>
        <strain evidence="8">Cra20</strain>
    </source>
</reference>
<feature type="transmembrane region" description="Helical" evidence="7">
    <location>
        <begin position="70"/>
        <end position="93"/>
    </location>
</feature>
<feature type="transmembrane region" description="Helical" evidence="7">
    <location>
        <begin position="108"/>
        <end position="129"/>
    </location>
</feature>
<feature type="transmembrane region" description="Helical" evidence="7">
    <location>
        <begin position="380"/>
        <end position="402"/>
    </location>
</feature>
<feature type="transmembrane region" description="Helical" evidence="7">
    <location>
        <begin position="7"/>
        <end position="26"/>
    </location>
</feature>
<accession>A0ABU3N782</accession>
<feature type="transmembrane region" description="Helical" evidence="7">
    <location>
        <begin position="38"/>
        <end position="58"/>
    </location>
</feature>
<evidence type="ECO:0000256" key="1">
    <source>
        <dbReference type="ARBA" id="ARBA00004651"/>
    </source>
</evidence>
<evidence type="ECO:0000256" key="3">
    <source>
        <dbReference type="ARBA" id="ARBA00022475"/>
    </source>
</evidence>
<gene>
    <name evidence="8" type="ORF">MZO42_13585</name>
</gene>
<evidence type="ECO:0000256" key="6">
    <source>
        <dbReference type="ARBA" id="ARBA00023136"/>
    </source>
</evidence>
<evidence type="ECO:0000256" key="4">
    <source>
        <dbReference type="ARBA" id="ARBA00022692"/>
    </source>
</evidence>
<proteinExistence type="inferred from homology"/>
<dbReference type="Pfam" id="PF13440">
    <property type="entry name" value="Polysacc_synt_3"/>
    <property type="match status" value="1"/>
</dbReference>
<keyword evidence="6 7" id="KW-0472">Membrane</keyword>
<evidence type="ECO:0000256" key="2">
    <source>
        <dbReference type="ARBA" id="ARBA00007430"/>
    </source>
</evidence>
<sequence>MIRAVATILRGSVFAQAIGFAILPLLSRNLQPEAFGHFQAFQAIIAFLLIAVTLRYEIAVLRAEDDEELAAILGLCGILMVGTTLLVSAGLLLADRVGWPAFLAKLGFPWWLLSLSMLAGGAAQLLGYVATRAHAYGLVANSKMAQAGLNAGVGAGLAWLAPVSTTLILADLAGRIGNLAWLARGTLEQIRSARAARWAGMRAAAIKFRDLSTISLPSTLLSTAGTSLTPLLIYASFDAATSGQFGLVERSVGLPTALVVVAVSQVHMAHLATDIRTHGGEARRSFRRIALLLGAGTLVPMAACILFATPLYRLVFGPGWEQAASFAQLMAPAYWLSLITGGINMTLTVVGRQKTQFAWDASRFAAMALLWLTAPAAGWPIAWIVAAHSALISFFSIALLVLSYRALPHGEASLGASDEGTARTAPDGL</sequence>
<organism evidence="8">
    <name type="scientific">Sphingomonas psychrotolerans</name>
    <dbReference type="NCBI Taxonomy" id="1327635"/>
    <lineage>
        <taxon>Bacteria</taxon>
        <taxon>Pseudomonadati</taxon>
        <taxon>Pseudomonadota</taxon>
        <taxon>Alphaproteobacteria</taxon>
        <taxon>Sphingomonadales</taxon>
        <taxon>Sphingomonadaceae</taxon>
        <taxon>Sphingomonas</taxon>
    </lineage>
</organism>
<keyword evidence="4 7" id="KW-0812">Transmembrane</keyword>
<comment type="similarity">
    <text evidence="2">Belongs to the polysaccharide synthase family.</text>
</comment>
<keyword evidence="5 7" id="KW-1133">Transmembrane helix</keyword>
<evidence type="ECO:0000256" key="7">
    <source>
        <dbReference type="SAM" id="Phobius"/>
    </source>
</evidence>
<evidence type="ECO:0000256" key="5">
    <source>
        <dbReference type="ARBA" id="ARBA00022989"/>
    </source>
</evidence>
<evidence type="ECO:0000313" key="8">
    <source>
        <dbReference type="EMBL" id="MDT8759729.1"/>
    </source>
</evidence>
<comment type="subcellular location">
    <subcellularLocation>
        <location evidence="1">Cell membrane</location>
        <topology evidence="1">Multi-pass membrane protein</topology>
    </subcellularLocation>
</comment>
<keyword evidence="3" id="KW-1003">Cell membrane</keyword>
<feature type="transmembrane region" description="Helical" evidence="7">
    <location>
        <begin position="289"/>
        <end position="312"/>
    </location>
</feature>
<name>A0ABU3N782_9SPHN</name>
<comment type="caution">
    <text evidence="8">The sequence shown here is derived from an EMBL/GenBank/DDBJ whole genome shotgun (WGS) entry which is preliminary data.</text>
</comment>
<dbReference type="PANTHER" id="PTHR30250:SF10">
    <property type="entry name" value="LIPOPOLYSACCHARIDE BIOSYNTHESIS PROTEIN WZXC"/>
    <property type="match status" value="1"/>
</dbReference>
<dbReference type="EMBL" id="JALMLT010000003">
    <property type="protein sequence ID" value="MDT8759729.1"/>
    <property type="molecule type" value="Genomic_DNA"/>
</dbReference>
<dbReference type="InterPro" id="IPR050833">
    <property type="entry name" value="Poly_Biosynth_Transport"/>
</dbReference>
<dbReference type="PANTHER" id="PTHR30250">
    <property type="entry name" value="PST FAMILY PREDICTED COLANIC ACID TRANSPORTER"/>
    <property type="match status" value="1"/>
</dbReference>
<protein>
    <submittedName>
        <fullName evidence="8">Oligosaccharide flippase family protein</fullName>
    </submittedName>
</protein>
<feature type="transmembrane region" description="Helical" evidence="7">
    <location>
        <begin position="332"/>
        <end position="350"/>
    </location>
</feature>